<comment type="cofactor">
    <cofactor evidence="1 7">
        <name>FAD</name>
        <dbReference type="ChEBI" id="CHEBI:57692"/>
    </cofactor>
</comment>
<dbReference type="InterPro" id="IPR038299">
    <property type="entry name" value="DAO_C_sf"/>
</dbReference>
<organism evidence="10 11">
    <name type="scientific">Nocardiopsis metallicus</name>
    <dbReference type="NCBI Taxonomy" id="179819"/>
    <lineage>
        <taxon>Bacteria</taxon>
        <taxon>Bacillati</taxon>
        <taxon>Actinomycetota</taxon>
        <taxon>Actinomycetes</taxon>
        <taxon>Streptosporangiales</taxon>
        <taxon>Nocardiopsidaceae</taxon>
        <taxon>Nocardiopsis</taxon>
    </lineage>
</organism>
<dbReference type="InterPro" id="IPR000447">
    <property type="entry name" value="G3P_DH_FAD-dep"/>
</dbReference>
<dbReference type="PANTHER" id="PTHR11985">
    <property type="entry name" value="GLYCEROL-3-PHOSPHATE DEHYDROGENASE"/>
    <property type="match status" value="1"/>
</dbReference>
<dbReference type="Gene3D" id="1.10.8.870">
    <property type="entry name" value="Alpha-glycerophosphate oxidase, cap domain"/>
    <property type="match status" value="1"/>
</dbReference>
<sequence>MRQHTRSTSLNTARRTADLAALEARPEVDVLVVGGGVTGAGVALDAVSRGLSTVLVEREDLAFGTSRWSSKLVHGGLRYLAKGQVGIAYESARERDVLMRVTAPHLVRPMPMVVPVHRDTGLARALFVRAGMGMGDLLRVLSRTPASVLRPPRILNARQTTRLLPGVKTDGLLGGILSFDGQLVDDARLVIGIARTAAGQGARIITRCSAESITADGVVLREGTTGRIIPVRPRAVVNATGVHADALDPGIRLSPSRGTHLVLDAATLGRPKAALTVPIEGSTSRFVFALPQPDGRIFAGLTDEPVDGPAARVPEVPEEDVDFLLAQFNRALSTELTRADVIGSFAGLRPLLRGDEHSSNLSREHSVSVAPNGSVTVVGGKLTTYRAMAEEAVDALAAVHRLPAGPCRTREIPLVGAASPEELDALDAPRHLVARYGTEAAEVLSTAGGDPDLLVPVVRGITPAELRFGVSREGALNTDDLLERRSRIALVDTDRDLAETAAKEALAWAERTGA</sequence>
<keyword evidence="11" id="KW-1185">Reference proteome</keyword>
<dbReference type="PRINTS" id="PR01001">
    <property type="entry name" value="FADG3PDH"/>
</dbReference>
<keyword evidence="6 7" id="KW-0560">Oxidoreductase</keyword>
<evidence type="ECO:0000256" key="2">
    <source>
        <dbReference type="ARBA" id="ARBA00007330"/>
    </source>
</evidence>
<evidence type="ECO:0000313" key="10">
    <source>
        <dbReference type="EMBL" id="MBB5495440.1"/>
    </source>
</evidence>
<proteinExistence type="inferred from homology"/>
<keyword evidence="5" id="KW-0274">FAD</keyword>
<evidence type="ECO:0000259" key="9">
    <source>
        <dbReference type="Pfam" id="PF16901"/>
    </source>
</evidence>
<dbReference type="Gene3D" id="3.50.50.60">
    <property type="entry name" value="FAD/NAD(P)-binding domain"/>
    <property type="match status" value="1"/>
</dbReference>
<accession>A0A840WEM6</accession>
<dbReference type="PROSITE" id="PS00978">
    <property type="entry name" value="FAD_G3PDH_2"/>
    <property type="match status" value="1"/>
</dbReference>
<comment type="catalytic activity">
    <reaction evidence="7">
        <text>a quinone + sn-glycerol 3-phosphate = dihydroxyacetone phosphate + a quinol</text>
        <dbReference type="Rhea" id="RHEA:18977"/>
        <dbReference type="ChEBI" id="CHEBI:24646"/>
        <dbReference type="ChEBI" id="CHEBI:57597"/>
        <dbReference type="ChEBI" id="CHEBI:57642"/>
        <dbReference type="ChEBI" id="CHEBI:132124"/>
        <dbReference type="EC" id="1.1.5.3"/>
    </reaction>
</comment>
<evidence type="ECO:0000256" key="1">
    <source>
        <dbReference type="ARBA" id="ARBA00001974"/>
    </source>
</evidence>
<evidence type="ECO:0000256" key="4">
    <source>
        <dbReference type="ARBA" id="ARBA00022798"/>
    </source>
</evidence>
<dbReference type="PROSITE" id="PS00977">
    <property type="entry name" value="FAD_G3PDH_1"/>
    <property type="match status" value="1"/>
</dbReference>
<feature type="domain" description="FAD dependent oxidoreductase" evidence="8">
    <location>
        <begin position="29"/>
        <end position="356"/>
    </location>
</feature>
<dbReference type="SUPFAM" id="SSF51905">
    <property type="entry name" value="FAD/NAD(P)-binding domain"/>
    <property type="match status" value="1"/>
</dbReference>
<evidence type="ECO:0000259" key="8">
    <source>
        <dbReference type="Pfam" id="PF01266"/>
    </source>
</evidence>
<dbReference type="GO" id="GO:0006071">
    <property type="term" value="P:glycerol metabolic process"/>
    <property type="evidence" value="ECO:0007669"/>
    <property type="project" value="UniProtKB-KW"/>
</dbReference>
<dbReference type="InterPro" id="IPR036188">
    <property type="entry name" value="FAD/NAD-bd_sf"/>
</dbReference>
<keyword evidence="3 7" id="KW-0285">Flavoprotein</keyword>
<dbReference type="InterPro" id="IPR031656">
    <property type="entry name" value="DAO_C"/>
</dbReference>
<keyword evidence="4" id="KW-0319">Glycerol metabolism</keyword>
<dbReference type="GO" id="GO:0009331">
    <property type="term" value="C:glycerol-3-phosphate dehydrogenase (FAD) complex"/>
    <property type="evidence" value="ECO:0007669"/>
    <property type="project" value="UniProtKB-UniRule"/>
</dbReference>
<dbReference type="PANTHER" id="PTHR11985:SF35">
    <property type="entry name" value="ANAEROBIC GLYCEROL-3-PHOSPHATE DEHYDROGENASE SUBUNIT A"/>
    <property type="match status" value="1"/>
</dbReference>
<dbReference type="RefSeq" id="WP_184370315.1">
    <property type="nucleotide sequence ID" value="NZ_BAAAKM010000067.1"/>
</dbReference>
<dbReference type="InterPro" id="IPR006076">
    <property type="entry name" value="FAD-dep_OxRdtase"/>
</dbReference>
<dbReference type="GO" id="GO:0004368">
    <property type="term" value="F:glycerol-3-phosphate dehydrogenase (quinone) activity"/>
    <property type="evidence" value="ECO:0007669"/>
    <property type="project" value="UniProtKB-EC"/>
</dbReference>
<evidence type="ECO:0000256" key="7">
    <source>
        <dbReference type="RuleBase" id="RU361217"/>
    </source>
</evidence>
<evidence type="ECO:0000256" key="6">
    <source>
        <dbReference type="ARBA" id="ARBA00023002"/>
    </source>
</evidence>
<reference evidence="10 11" key="1">
    <citation type="submission" date="2020-08" db="EMBL/GenBank/DDBJ databases">
        <title>Sequencing the genomes of 1000 actinobacteria strains.</title>
        <authorList>
            <person name="Klenk H.-P."/>
        </authorList>
    </citation>
    <scope>NUCLEOTIDE SEQUENCE [LARGE SCALE GENOMIC DNA]</scope>
    <source>
        <strain evidence="10 11">DSM 44598</strain>
    </source>
</reference>
<gene>
    <name evidence="10" type="ORF">HNR07_006577</name>
</gene>
<comment type="similarity">
    <text evidence="2 7">Belongs to the FAD-dependent glycerol-3-phosphate dehydrogenase family.</text>
</comment>
<feature type="domain" description="Alpha-glycerophosphate oxidase C-terminal" evidence="9">
    <location>
        <begin position="407"/>
        <end position="498"/>
    </location>
</feature>
<dbReference type="EMBL" id="JACHDO010000001">
    <property type="protein sequence ID" value="MBB5495440.1"/>
    <property type="molecule type" value="Genomic_DNA"/>
</dbReference>
<protein>
    <recommendedName>
        <fullName evidence="7">Glycerol-3-phosphate dehydrogenase</fullName>
        <ecNumber evidence="7">1.1.5.3</ecNumber>
    </recommendedName>
</protein>
<evidence type="ECO:0000313" key="11">
    <source>
        <dbReference type="Proteomes" id="UP000579647"/>
    </source>
</evidence>
<dbReference type="AlphaFoldDB" id="A0A840WEM6"/>
<dbReference type="Proteomes" id="UP000579647">
    <property type="component" value="Unassembled WGS sequence"/>
</dbReference>
<dbReference type="EC" id="1.1.5.3" evidence="7"/>
<dbReference type="GO" id="GO:0046168">
    <property type="term" value="P:glycerol-3-phosphate catabolic process"/>
    <property type="evidence" value="ECO:0007669"/>
    <property type="project" value="TreeGrafter"/>
</dbReference>
<name>A0A840WEM6_9ACTN</name>
<dbReference type="Pfam" id="PF01266">
    <property type="entry name" value="DAO"/>
    <property type="match status" value="1"/>
</dbReference>
<evidence type="ECO:0000256" key="5">
    <source>
        <dbReference type="ARBA" id="ARBA00022827"/>
    </source>
</evidence>
<evidence type="ECO:0000256" key="3">
    <source>
        <dbReference type="ARBA" id="ARBA00022630"/>
    </source>
</evidence>
<dbReference type="Pfam" id="PF16901">
    <property type="entry name" value="DAO_C"/>
    <property type="match status" value="1"/>
</dbReference>
<dbReference type="Gene3D" id="3.30.9.10">
    <property type="entry name" value="D-Amino Acid Oxidase, subunit A, domain 2"/>
    <property type="match status" value="1"/>
</dbReference>
<comment type="caution">
    <text evidence="10">The sequence shown here is derived from an EMBL/GenBank/DDBJ whole genome shotgun (WGS) entry which is preliminary data.</text>
</comment>